<evidence type="ECO:0000259" key="9">
    <source>
        <dbReference type="PROSITE" id="PS51767"/>
    </source>
</evidence>
<dbReference type="AlphaFoldDB" id="A0A6H0XPJ4"/>
<evidence type="ECO:0000256" key="4">
    <source>
        <dbReference type="ARBA" id="ARBA00022801"/>
    </source>
</evidence>
<keyword evidence="11" id="KW-1185">Reference proteome</keyword>
<dbReference type="InterPro" id="IPR001461">
    <property type="entry name" value="Aspartic_peptidase_A1"/>
</dbReference>
<feature type="signal peptide" evidence="8">
    <location>
        <begin position="1"/>
        <end position="19"/>
    </location>
</feature>
<keyword evidence="8" id="KW-0732">Signal</keyword>
<feature type="chain" id="PRO_5026264371" description="Peptidase A1 domain-containing protein" evidence="8">
    <location>
        <begin position="20"/>
        <end position="391"/>
    </location>
</feature>
<evidence type="ECO:0000313" key="11">
    <source>
        <dbReference type="Proteomes" id="UP000503462"/>
    </source>
</evidence>
<dbReference type="EMBL" id="CP051139">
    <property type="protein sequence ID" value="QIW96570.1"/>
    <property type="molecule type" value="Genomic_DNA"/>
</dbReference>
<comment type="similarity">
    <text evidence="1 7">Belongs to the peptidase A1 family.</text>
</comment>
<sequence length="391" mass="40618">MQYFLGAAALAAYATTVVAAPAELVGRSTFALDMVAAGQVFKSGPQHMLKTYEKYAVIGAVAPADVKTAAATAASQQGSVAANPQAYDQAYLCPVSVGGQTLNLDFDTGSSDLWVFSTVTPSSQSAGHNKYNPSKSGTKKSGYTWKISYGDGSGASGTVYSDKVVVGGVTATSQAVEAATSVSSTFTQDTANDGLLGLAFSSINTVKPQQQTTFFDTVKSTLSKKLFAADLKAGTAGSYQFGYIDSSKYTGSITYVPVDNSQGFWGFTAGDNIGSAIADTGTSLVYLPTSNTDAYYAQVPSAQYDSSQGGYTFSCSENLPDFTVHIGGSPFTIPGSYINYAPVDATGQTCFGGLQYNTGIGLTIFGDVFLKAVYAIFDQTQSSPRLGFAAQ</sequence>
<dbReference type="InterPro" id="IPR034163">
    <property type="entry name" value="Aspergillopepsin-like_cat_dom"/>
</dbReference>
<dbReference type="OrthoDB" id="2747330at2759"/>
<evidence type="ECO:0000256" key="7">
    <source>
        <dbReference type="RuleBase" id="RU000454"/>
    </source>
</evidence>
<keyword evidence="4 7" id="KW-0378">Hydrolase</keyword>
<accession>A0A6H0XPJ4</accession>
<protein>
    <recommendedName>
        <fullName evidence="9">Peptidase A1 domain-containing protein</fullName>
    </recommendedName>
</protein>
<evidence type="ECO:0000256" key="3">
    <source>
        <dbReference type="ARBA" id="ARBA00022750"/>
    </source>
</evidence>
<feature type="active site" evidence="5">
    <location>
        <position position="279"/>
    </location>
</feature>
<dbReference type="SUPFAM" id="SSF50630">
    <property type="entry name" value="Acid proteases"/>
    <property type="match status" value="1"/>
</dbReference>
<feature type="active site" evidence="5">
    <location>
        <position position="107"/>
    </location>
</feature>
<dbReference type="PRINTS" id="PR00792">
    <property type="entry name" value="PEPSIN"/>
</dbReference>
<dbReference type="PANTHER" id="PTHR47966">
    <property type="entry name" value="BETA-SITE APP-CLEAVING ENZYME, ISOFORM A-RELATED"/>
    <property type="match status" value="1"/>
</dbReference>
<organism evidence="10 11">
    <name type="scientific">Peltaster fructicola</name>
    <dbReference type="NCBI Taxonomy" id="286661"/>
    <lineage>
        <taxon>Eukaryota</taxon>
        <taxon>Fungi</taxon>
        <taxon>Dikarya</taxon>
        <taxon>Ascomycota</taxon>
        <taxon>Pezizomycotina</taxon>
        <taxon>Dothideomycetes</taxon>
        <taxon>Dothideomycetes incertae sedis</taxon>
        <taxon>Peltaster</taxon>
    </lineage>
</organism>
<keyword evidence="2 7" id="KW-0645">Protease</keyword>
<reference evidence="10 11" key="1">
    <citation type="journal article" date="2016" name="Sci. Rep.">
        <title>Peltaster fructicola genome reveals evolution from an invasive phytopathogen to an ectophytic parasite.</title>
        <authorList>
            <person name="Xu C."/>
            <person name="Chen H."/>
            <person name="Gleason M.L."/>
            <person name="Xu J.R."/>
            <person name="Liu H."/>
            <person name="Zhang R."/>
            <person name="Sun G."/>
        </authorList>
    </citation>
    <scope>NUCLEOTIDE SEQUENCE [LARGE SCALE GENOMIC DNA]</scope>
    <source>
        <strain evidence="10 11">LNHT1506</strain>
    </source>
</reference>
<keyword evidence="6" id="KW-1015">Disulfide bond</keyword>
<evidence type="ECO:0000313" key="10">
    <source>
        <dbReference type="EMBL" id="QIW96570.1"/>
    </source>
</evidence>
<dbReference type="GO" id="GO:0006508">
    <property type="term" value="P:proteolysis"/>
    <property type="evidence" value="ECO:0007669"/>
    <property type="project" value="UniProtKB-KW"/>
</dbReference>
<feature type="disulfide bond" evidence="6">
    <location>
        <begin position="315"/>
        <end position="350"/>
    </location>
</feature>
<dbReference type="PROSITE" id="PS51767">
    <property type="entry name" value="PEPTIDASE_A1"/>
    <property type="match status" value="1"/>
</dbReference>
<evidence type="ECO:0000256" key="2">
    <source>
        <dbReference type="ARBA" id="ARBA00022670"/>
    </source>
</evidence>
<evidence type="ECO:0000256" key="5">
    <source>
        <dbReference type="PIRSR" id="PIRSR601461-1"/>
    </source>
</evidence>
<evidence type="ECO:0000256" key="8">
    <source>
        <dbReference type="SAM" id="SignalP"/>
    </source>
</evidence>
<dbReference type="CDD" id="cd06097">
    <property type="entry name" value="Aspergillopepsin_like"/>
    <property type="match status" value="1"/>
</dbReference>
<feature type="domain" description="Peptidase A1" evidence="9">
    <location>
        <begin position="91"/>
        <end position="389"/>
    </location>
</feature>
<name>A0A6H0XPJ4_9PEZI</name>
<dbReference type="GO" id="GO:0004190">
    <property type="term" value="F:aspartic-type endopeptidase activity"/>
    <property type="evidence" value="ECO:0007669"/>
    <property type="project" value="UniProtKB-KW"/>
</dbReference>
<evidence type="ECO:0000256" key="6">
    <source>
        <dbReference type="PIRSR" id="PIRSR601461-2"/>
    </source>
</evidence>
<gene>
    <name evidence="10" type="ORF">AMS68_002088</name>
</gene>
<dbReference type="FunFam" id="2.40.70.10:FF:000026">
    <property type="entry name" value="Endothiapepsin"/>
    <property type="match status" value="1"/>
</dbReference>
<proteinExistence type="inferred from homology"/>
<evidence type="ECO:0000256" key="1">
    <source>
        <dbReference type="ARBA" id="ARBA00007447"/>
    </source>
</evidence>
<dbReference type="Proteomes" id="UP000503462">
    <property type="component" value="Chromosome 1"/>
</dbReference>
<dbReference type="Gene3D" id="2.40.70.10">
    <property type="entry name" value="Acid Proteases"/>
    <property type="match status" value="2"/>
</dbReference>
<dbReference type="PANTHER" id="PTHR47966:SF2">
    <property type="entry name" value="ASPERGILLOPEPSIN-1-RELATED"/>
    <property type="match status" value="1"/>
</dbReference>
<dbReference type="InterPro" id="IPR033121">
    <property type="entry name" value="PEPTIDASE_A1"/>
</dbReference>
<dbReference type="InterPro" id="IPR021109">
    <property type="entry name" value="Peptidase_aspartic_dom_sf"/>
</dbReference>
<dbReference type="InterPro" id="IPR001969">
    <property type="entry name" value="Aspartic_peptidase_AS"/>
</dbReference>
<keyword evidence="3 7" id="KW-0064">Aspartyl protease</keyword>
<dbReference type="Pfam" id="PF00026">
    <property type="entry name" value="Asp"/>
    <property type="match status" value="1"/>
</dbReference>
<dbReference type="PROSITE" id="PS00141">
    <property type="entry name" value="ASP_PROTEASE"/>
    <property type="match status" value="2"/>
</dbReference>